<evidence type="ECO:0000313" key="2">
    <source>
        <dbReference type="EMBL" id="PWF25308.1"/>
    </source>
</evidence>
<accession>A0A2V1K4Z4</accession>
<evidence type="ECO:0000313" key="3">
    <source>
        <dbReference type="Proteomes" id="UP000245212"/>
    </source>
</evidence>
<sequence>MVTILALLASLVTPAADLPCTYLSRSQQELHQVQACASLENGQPVLNSAVFDDLLFDEKEGGLAQIHVNKAWHWVRPDGHMQAVLTFDNGADPFSEGLTRGPGTQGVAYFDHNLQRVLDLPYAWGMPFQDGHALVCVDCVESVSAGEHRERVGDTWGVIDRAGKVVVAPELSLQDALSRLDLLP</sequence>
<dbReference type="AlphaFoldDB" id="A0A2V1K4Z4"/>
<name>A0A2V1K4Z4_9BURK</name>
<protein>
    <recommendedName>
        <fullName evidence="4">WG repeat-containing protein</fullName>
    </recommendedName>
</protein>
<organism evidence="2 3">
    <name type="scientific">Corticimicrobacter populi</name>
    <dbReference type="NCBI Taxonomy" id="2175229"/>
    <lineage>
        <taxon>Bacteria</taxon>
        <taxon>Pseudomonadati</taxon>
        <taxon>Pseudomonadota</taxon>
        <taxon>Betaproteobacteria</taxon>
        <taxon>Burkholderiales</taxon>
        <taxon>Alcaligenaceae</taxon>
        <taxon>Corticimicrobacter</taxon>
    </lineage>
</organism>
<proteinExistence type="predicted"/>
<feature type="signal peptide" evidence="1">
    <location>
        <begin position="1"/>
        <end position="15"/>
    </location>
</feature>
<reference evidence="3" key="1">
    <citation type="submission" date="2018-05" db="EMBL/GenBank/DDBJ databases">
        <authorList>
            <person name="Li Y."/>
        </authorList>
    </citation>
    <scope>NUCLEOTIDE SEQUENCE [LARGE SCALE GENOMIC DNA]</scope>
    <source>
        <strain evidence="3">3d-2-2</strain>
    </source>
</reference>
<evidence type="ECO:0000256" key="1">
    <source>
        <dbReference type="SAM" id="SignalP"/>
    </source>
</evidence>
<evidence type="ECO:0008006" key="4">
    <source>
        <dbReference type="Google" id="ProtNLM"/>
    </source>
</evidence>
<dbReference type="Proteomes" id="UP000245212">
    <property type="component" value="Unassembled WGS sequence"/>
</dbReference>
<keyword evidence="3" id="KW-1185">Reference proteome</keyword>
<dbReference type="EMBL" id="QETA01000001">
    <property type="protein sequence ID" value="PWF25308.1"/>
    <property type="molecule type" value="Genomic_DNA"/>
</dbReference>
<comment type="caution">
    <text evidence="2">The sequence shown here is derived from an EMBL/GenBank/DDBJ whole genome shotgun (WGS) entry which is preliminary data.</text>
</comment>
<gene>
    <name evidence="2" type="ORF">DD235_03955</name>
</gene>
<keyword evidence="1" id="KW-0732">Signal</keyword>
<feature type="chain" id="PRO_5015890254" description="WG repeat-containing protein" evidence="1">
    <location>
        <begin position="16"/>
        <end position="184"/>
    </location>
</feature>